<evidence type="ECO:0000256" key="7">
    <source>
        <dbReference type="ARBA" id="ARBA00022692"/>
    </source>
</evidence>
<evidence type="ECO:0000259" key="14">
    <source>
        <dbReference type="PROSITE" id="PS50885"/>
    </source>
</evidence>
<evidence type="ECO:0000256" key="6">
    <source>
        <dbReference type="ARBA" id="ARBA00022679"/>
    </source>
</evidence>
<evidence type="ECO:0000256" key="12">
    <source>
        <dbReference type="SAM" id="Phobius"/>
    </source>
</evidence>
<dbReference type="SMART" id="SM00388">
    <property type="entry name" value="HisKA"/>
    <property type="match status" value="1"/>
</dbReference>
<organism evidence="15 16">
    <name type="scientific">Brachybacterium nesterenkovii</name>
    <dbReference type="NCBI Taxonomy" id="47847"/>
    <lineage>
        <taxon>Bacteria</taxon>
        <taxon>Bacillati</taxon>
        <taxon>Actinomycetota</taxon>
        <taxon>Actinomycetes</taxon>
        <taxon>Micrococcales</taxon>
        <taxon>Dermabacteraceae</taxon>
        <taxon>Brachybacterium</taxon>
    </lineage>
</organism>
<feature type="transmembrane region" description="Helical" evidence="12">
    <location>
        <begin position="12"/>
        <end position="41"/>
    </location>
</feature>
<dbReference type="Gene3D" id="1.10.287.130">
    <property type="match status" value="1"/>
</dbReference>
<dbReference type="PRINTS" id="PR00344">
    <property type="entry name" value="BCTRLSENSOR"/>
</dbReference>
<dbReference type="PROSITE" id="PS50109">
    <property type="entry name" value="HIS_KIN"/>
    <property type="match status" value="1"/>
</dbReference>
<dbReference type="AlphaFoldDB" id="A0A1X6X0T9"/>
<dbReference type="InterPro" id="IPR003661">
    <property type="entry name" value="HisK_dim/P_dom"/>
</dbReference>
<comment type="catalytic activity">
    <reaction evidence="1">
        <text>ATP + protein L-histidine = ADP + protein N-phospho-L-histidine.</text>
        <dbReference type="EC" id="2.7.13.3"/>
    </reaction>
</comment>
<dbReference type="InterPro" id="IPR036097">
    <property type="entry name" value="HisK_dim/P_sf"/>
</dbReference>
<dbReference type="Proteomes" id="UP000195981">
    <property type="component" value="Unassembled WGS sequence"/>
</dbReference>
<feature type="transmembrane region" description="Helical" evidence="12">
    <location>
        <begin position="170"/>
        <end position="193"/>
    </location>
</feature>
<keyword evidence="8" id="KW-0418">Kinase</keyword>
<evidence type="ECO:0000256" key="3">
    <source>
        <dbReference type="ARBA" id="ARBA00004236"/>
    </source>
</evidence>
<keyword evidence="5" id="KW-0597">Phosphoprotein</keyword>
<evidence type="ECO:0000256" key="8">
    <source>
        <dbReference type="ARBA" id="ARBA00022777"/>
    </source>
</evidence>
<dbReference type="PROSITE" id="PS50885">
    <property type="entry name" value="HAMP"/>
    <property type="match status" value="1"/>
</dbReference>
<gene>
    <name evidence="15" type="ORF">FM110_07685</name>
</gene>
<evidence type="ECO:0000313" key="15">
    <source>
        <dbReference type="EMBL" id="SLM92201.1"/>
    </source>
</evidence>
<dbReference type="GO" id="GO:0000155">
    <property type="term" value="F:phosphorelay sensor kinase activity"/>
    <property type="evidence" value="ECO:0007669"/>
    <property type="project" value="InterPro"/>
</dbReference>
<keyword evidence="7 12" id="KW-0812">Transmembrane</keyword>
<evidence type="ECO:0000256" key="4">
    <source>
        <dbReference type="ARBA" id="ARBA00012438"/>
    </source>
</evidence>
<accession>A0A1X6X0T9</accession>
<dbReference type="InterPro" id="IPR003660">
    <property type="entry name" value="HAMP_dom"/>
</dbReference>
<evidence type="ECO:0000256" key="11">
    <source>
        <dbReference type="ARBA" id="ARBA00023136"/>
    </source>
</evidence>
<evidence type="ECO:0000256" key="10">
    <source>
        <dbReference type="ARBA" id="ARBA00023012"/>
    </source>
</evidence>
<dbReference type="InterPro" id="IPR005467">
    <property type="entry name" value="His_kinase_dom"/>
</dbReference>
<keyword evidence="16" id="KW-1185">Reference proteome</keyword>
<dbReference type="SMART" id="SM00304">
    <property type="entry name" value="HAMP"/>
    <property type="match status" value="1"/>
</dbReference>
<dbReference type="CDD" id="cd00082">
    <property type="entry name" value="HisKA"/>
    <property type="match status" value="1"/>
</dbReference>
<dbReference type="FunFam" id="1.10.287.130:FF:000001">
    <property type="entry name" value="Two-component sensor histidine kinase"/>
    <property type="match status" value="1"/>
</dbReference>
<protein>
    <recommendedName>
        <fullName evidence="4">histidine kinase</fullName>
        <ecNumber evidence="4">2.7.13.3</ecNumber>
    </recommendedName>
</protein>
<keyword evidence="10" id="KW-0902">Two-component regulatory system</keyword>
<dbReference type="SUPFAM" id="SSF47384">
    <property type="entry name" value="Homodimeric domain of signal transducing histidine kinase"/>
    <property type="match status" value="1"/>
</dbReference>
<dbReference type="InterPro" id="IPR003594">
    <property type="entry name" value="HATPase_dom"/>
</dbReference>
<evidence type="ECO:0000256" key="9">
    <source>
        <dbReference type="ARBA" id="ARBA00022989"/>
    </source>
</evidence>
<dbReference type="SUPFAM" id="SSF55874">
    <property type="entry name" value="ATPase domain of HSP90 chaperone/DNA topoisomerase II/histidine kinase"/>
    <property type="match status" value="1"/>
</dbReference>
<dbReference type="GO" id="GO:0005886">
    <property type="term" value="C:plasma membrane"/>
    <property type="evidence" value="ECO:0007669"/>
    <property type="project" value="UniProtKB-SubCell"/>
</dbReference>
<proteinExistence type="predicted"/>
<comment type="cofactor">
    <cofactor evidence="2">
        <name>a divalent metal cation</name>
        <dbReference type="ChEBI" id="CHEBI:60240"/>
    </cofactor>
</comment>
<name>A0A1X6X0T9_9MICO</name>
<evidence type="ECO:0000256" key="2">
    <source>
        <dbReference type="ARBA" id="ARBA00001968"/>
    </source>
</evidence>
<dbReference type="Pfam" id="PF00512">
    <property type="entry name" value="HisKA"/>
    <property type="match status" value="1"/>
</dbReference>
<keyword evidence="6" id="KW-0808">Transferase</keyword>
<dbReference type="Pfam" id="PF02518">
    <property type="entry name" value="HATPase_c"/>
    <property type="match status" value="1"/>
</dbReference>
<evidence type="ECO:0000256" key="5">
    <source>
        <dbReference type="ARBA" id="ARBA00022553"/>
    </source>
</evidence>
<dbReference type="Gene3D" id="3.30.565.10">
    <property type="entry name" value="Histidine kinase-like ATPase, C-terminal domain"/>
    <property type="match status" value="1"/>
</dbReference>
<evidence type="ECO:0000259" key="13">
    <source>
        <dbReference type="PROSITE" id="PS50109"/>
    </source>
</evidence>
<dbReference type="FunFam" id="3.30.565.10:FF:000006">
    <property type="entry name" value="Sensor histidine kinase WalK"/>
    <property type="match status" value="1"/>
</dbReference>
<dbReference type="InterPro" id="IPR036890">
    <property type="entry name" value="HATPase_C_sf"/>
</dbReference>
<dbReference type="RefSeq" id="WP_234992052.1">
    <property type="nucleotide sequence ID" value="NZ_FWFG01000068.1"/>
</dbReference>
<dbReference type="PANTHER" id="PTHR45436">
    <property type="entry name" value="SENSOR HISTIDINE KINASE YKOH"/>
    <property type="match status" value="1"/>
</dbReference>
<feature type="domain" description="HAMP" evidence="14">
    <location>
        <begin position="194"/>
        <end position="247"/>
    </location>
</feature>
<keyword evidence="9 12" id="KW-1133">Transmembrane helix</keyword>
<dbReference type="Gene3D" id="6.10.340.10">
    <property type="match status" value="1"/>
</dbReference>
<dbReference type="InterPro" id="IPR050428">
    <property type="entry name" value="TCS_sensor_his_kinase"/>
</dbReference>
<dbReference type="SMART" id="SM00387">
    <property type="entry name" value="HATPase_c"/>
    <property type="match status" value="1"/>
</dbReference>
<evidence type="ECO:0000313" key="16">
    <source>
        <dbReference type="Proteomes" id="UP000195981"/>
    </source>
</evidence>
<comment type="subcellular location">
    <subcellularLocation>
        <location evidence="3">Cell membrane</location>
    </subcellularLocation>
</comment>
<dbReference type="Pfam" id="PF00672">
    <property type="entry name" value="HAMP"/>
    <property type="match status" value="1"/>
</dbReference>
<feature type="domain" description="Histidine kinase" evidence="13">
    <location>
        <begin position="269"/>
        <end position="497"/>
    </location>
</feature>
<dbReference type="InterPro" id="IPR004358">
    <property type="entry name" value="Sig_transdc_His_kin-like_C"/>
</dbReference>
<sequence>MARRPRRSDRPVSLWTRVVAVISAVLVAGTIITGALSLYLLNRTLLSSVDEDLHDAQAQVVSQGPDAVAAEGVDGVDGGSFAPVDFVVEYRDDAGETLRRVEQNHGAGDPALDFPELTSSQIRALDGEPFTLLDAHQQRWRVLAVPDPASGGSVYIALPLQNVDTTMHEMALIIVLVGTAVVLGGMSIGGYVAHRALEPLRDVEATAREIVGGELSRRVPVSSTSQEVHDLAVSLNEMLVRIEESFEAQSTSEARATASEARMRRFVGDASHELRTPLAAIRGFGELYRMGALRKDEDVAQVMRRIEDEARRMGSLVENLLRLARLDENPEPDLAPVDITDAVFDAAQDLRALDPERRVQVVNLSGTPLAVQPHAPIGVLGDEPSLRQVILNLVGNTNRHTPKGSPVELAVGHSRDGSVIVEVRDHGEGIPPEQREKVFERFYRTDESRQRSATQGGGAGLGLSIAATIVEQHHGRISVHQTPGGGATFRVELVAAEVAPEDAVMPDQTRAIGGVATPDTETEG</sequence>
<dbReference type="CDD" id="cd06225">
    <property type="entry name" value="HAMP"/>
    <property type="match status" value="1"/>
</dbReference>
<dbReference type="PANTHER" id="PTHR45436:SF5">
    <property type="entry name" value="SENSOR HISTIDINE KINASE TRCS"/>
    <property type="match status" value="1"/>
</dbReference>
<dbReference type="EMBL" id="FWFG01000068">
    <property type="protein sequence ID" value="SLM92201.1"/>
    <property type="molecule type" value="Genomic_DNA"/>
</dbReference>
<evidence type="ECO:0000256" key="1">
    <source>
        <dbReference type="ARBA" id="ARBA00000085"/>
    </source>
</evidence>
<dbReference type="SUPFAM" id="SSF158472">
    <property type="entry name" value="HAMP domain-like"/>
    <property type="match status" value="1"/>
</dbReference>
<keyword evidence="11 12" id="KW-0472">Membrane</keyword>
<dbReference type="CDD" id="cd00075">
    <property type="entry name" value="HATPase"/>
    <property type="match status" value="1"/>
</dbReference>
<dbReference type="GO" id="GO:0005509">
    <property type="term" value="F:calcium ion binding"/>
    <property type="evidence" value="ECO:0007669"/>
    <property type="project" value="UniProtKB-ARBA"/>
</dbReference>
<reference evidence="15 16" key="1">
    <citation type="submission" date="2017-02" db="EMBL/GenBank/DDBJ databases">
        <authorList>
            <person name="Peterson S.W."/>
        </authorList>
    </citation>
    <scope>NUCLEOTIDE SEQUENCE [LARGE SCALE GENOMIC DNA]</scope>
    <source>
        <strain evidence="15 16">CIP104813</strain>
    </source>
</reference>
<dbReference type="EC" id="2.7.13.3" evidence="4"/>